<dbReference type="Pfam" id="PF16220">
    <property type="entry name" value="DUF4880"/>
    <property type="match status" value="1"/>
</dbReference>
<dbReference type="OrthoDB" id="9771237at2"/>
<feature type="domain" description="FecR protein" evidence="1">
    <location>
        <begin position="112"/>
        <end position="202"/>
    </location>
</feature>
<dbReference type="AlphaFoldDB" id="A0A177NF15"/>
<dbReference type="Pfam" id="PF04773">
    <property type="entry name" value="FecR"/>
    <property type="match status" value="1"/>
</dbReference>
<dbReference type="PANTHER" id="PTHR30273:SF2">
    <property type="entry name" value="PROTEIN FECR"/>
    <property type="match status" value="1"/>
</dbReference>
<dbReference type="Gene3D" id="2.60.120.1440">
    <property type="match status" value="1"/>
</dbReference>
<dbReference type="PIRSF" id="PIRSF018266">
    <property type="entry name" value="FecR"/>
    <property type="match status" value="1"/>
</dbReference>
<dbReference type="Pfam" id="PF16344">
    <property type="entry name" value="FecR_C"/>
    <property type="match status" value="1"/>
</dbReference>
<dbReference type="PANTHER" id="PTHR30273">
    <property type="entry name" value="PERIPLASMIC SIGNAL SENSOR AND SIGMA FACTOR ACTIVATOR FECR-RELATED"/>
    <property type="match status" value="1"/>
</dbReference>
<dbReference type="EMBL" id="LUUK01000187">
    <property type="protein sequence ID" value="OAI16214.1"/>
    <property type="molecule type" value="Genomic_DNA"/>
</dbReference>
<proteinExistence type="predicted"/>
<dbReference type="RefSeq" id="WP_064030391.1">
    <property type="nucleotide sequence ID" value="NZ_LUUK01000187.1"/>
</dbReference>
<evidence type="ECO:0000259" key="1">
    <source>
        <dbReference type="Pfam" id="PF04773"/>
    </source>
</evidence>
<dbReference type="InterPro" id="IPR006860">
    <property type="entry name" value="FecR"/>
</dbReference>
<reference evidence="5" key="1">
    <citation type="submission" date="2016-03" db="EMBL/GenBank/DDBJ databases">
        <authorList>
            <person name="Heylen K."/>
            <person name="De Vos P."/>
            <person name="Vekeman B."/>
        </authorList>
    </citation>
    <scope>NUCLEOTIDE SEQUENCE [LARGE SCALE GENOMIC DNA]</scope>
    <source>
        <strain evidence="5">R-45383</strain>
    </source>
</reference>
<dbReference type="Gene3D" id="3.55.50.30">
    <property type="match status" value="1"/>
</dbReference>
<name>A0A177NF15_9GAMM</name>
<keyword evidence="5" id="KW-1185">Reference proteome</keyword>
<feature type="domain" description="Protein FecR C-terminal" evidence="3">
    <location>
        <begin position="246"/>
        <end position="309"/>
    </location>
</feature>
<evidence type="ECO:0000259" key="2">
    <source>
        <dbReference type="Pfam" id="PF16220"/>
    </source>
</evidence>
<dbReference type="InterPro" id="IPR032508">
    <property type="entry name" value="FecR_C"/>
</dbReference>
<accession>A0A177NF15</accession>
<evidence type="ECO:0000313" key="5">
    <source>
        <dbReference type="Proteomes" id="UP000077628"/>
    </source>
</evidence>
<sequence length="318" mass="34814">MSLASLTESQRQALQWLSRLRGDADETERRQFEDWLGGSPEHAEAYQQVQQFWQQLGDLPEVAGKQLDAARGFVRHSQLARRRRNAALIAVGFAVALGFQYPEPLQKLAAARYQTDIGQRRTLALADGGRIELNTATRLRIDRFGARTVWLEQGEAWFSVAHDAEHPFEVRVGAGRIRDVGTQFNVAIDGENTTVAVVEGEVALSVPGKPALALTAGLQAGFSADGNLRAPSVADAASGAWRDGTLIFKRQPLPEVLRQLSRYHAVQFKLTDSQLQTVTVSGRFSTSDLNESLSTLQNGLAARIVREGDGTILISAKQ</sequence>
<comment type="caution">
    <text evidence="4">The sequence shown here is derived from an EMBL/GenBank/DDBJ whole genome shotgun (WGS) entry which is preliminary data.</text>
</comment>
<dbReference type="InterPro" id="IPR012373">
    <property type="entry name" value="Ferrdict_sens_TM"/>
</dbReference>
<dbReference type="InterPro" id="IPR032623">
    <property type="entry name" value="FecR_N"/>
</dbReference>
<dbReference type="STRING" id="702114.A1355_09980"/>
<feature type="domain" description="FecR N-terminal" evidence="2">
    <location>
        <begin position="11"/>
        <end position="51"/>
    </location>
</feature>
<dbReference type="Proteomes" id="UP000077628">
    <property type="component" value="Unassembled WGS sequence"/>
</dbReference>
<evidence type="ECO:0000259" key="3">
    <source>
        <dbReference type="Pfam" id="PF16344"/>
    </source>
</evidence>
<dbReference type="GO" id="GO:0016989">
    <property type="term" value="F:sigma factor antagonist activity"/>
    <property type="evidence" value="ECO:0007669"/>
    <property type="project" value="TreeGrafter"/>
</dbReference>
<evidence type="ECO:0000313" key="4">
    <source>
        <dbReference type="EMBL" id="OAI16214.1"/>
    </source>
</evidence>
<gene>
    <name evidence="4" type="ORF">A1355_09980</name>
</gene>
<protein>
    <submittedName>
        <fullName evidence="4">Iron dicitrate transport regulator FecR</fullName>
    </submittedName>
</protein>
<organism evidence="4 5">
    <name type="scientific">Methylomonas koyamae</name>
    <dbReference type="NCBI Taxonomy" id="702114"/>
    <lineage>
        <taxon>Bacteria</taxon>
        <taxon>Pseudomonadati</taxon>
        <taxon>Pseudomonadota</taxon>
        <taxon>Gammaproteobacteria</taxon>
        <taxon>Methylococcales</taxon>
        <taxon>Methylococcaceae</taxon>
        <taxon>Methylomonas</taxon>
    </lineage>
</organism>